<evidence type="ECO:0000256" key="8">
    <source>
        <dbReference type="ARBA" id="ARBA00023125"/>
    </source>
</evidence>
<dbReference type="GO" id="GO:0003697">
    <property type="term" value="F:single-stranded DNA binding"/>
    <property type="evidence" value="ECO:0007669"/>
    <property type="project" value="UniProtKB-ARBA"/>
</dbReference>
<feature type="compositionally biased region" description="Polar residues" evidence="16">
    <location>
        <begin position="226"/>
        <end position="239"/>
    </location>
</feature>
<dbReference type="GO" id="GO:0005739">
    <property type="term" value="C:mitochondrion"/>
    <property type="evidence" value="ECO:0007669"/>
    <property type="project" value="UniProtKB-SubCell"/>
</dbReference>
<dbReference type="InterPro" id="IPR027417">
    <property type="entry name" value="P-loop_NTPase"/>
</dbReference>
<evidence type="ECO:0000256" key="5">
    <source>
        <dbReference type="ARBA" id="ARBA00022801"/>
    </source>
</evidence>
<comment type="function">
    <text evidence="15">DNA-dependent ATPase and 5'-3' DNA helicase required for the maintenance of both mitochondrial and nuclear genome stability.</text>
</comment>
<accession>A0A9P4YU51</accession>
<evidence type="ECO:0000259" key="17">
    <source>
        <dbReference type="SMART" id="SM00382"/>
    </source>
</evidence>
<evidence type="ECO:0000256" key="11">
    <source>
        <dbReference type="ARBA" id="ARBA00023204"/>
    </source>
</evidence>
<protein>
    <recommendedName>
        <fullName evidence="15">ATP-dependent DNA helicase PIF1</fullName>
        <ecNumber evidence="15">5.6.2.3</ecNumber>
    </recommendedName>
    <alternativeName>
        <fullName evidence="15">DNA 5'-3' helicase PIF1</fullName>
    </alternativeName>
    <alternativeName>
        <fullName evidence="15">DNA repair and recombination helicase PIF1</fullName>
    </alternativeName>
</protein>
<evidence type="ECO:0000256" key="4">
    <source>
        <dbReference type="ARBA" id="ARBA00022763"/>
    </source>
</evidence>
<organism evidence="18 19">
    <name type="scientific">Geosmithia morbida</name>
    <dbReference type="NCBI Taxonomy" id="1094350"/>
    <lineage>
        <taxon>Eukaryota</taxon>
        <taxon>Fungi</taxon>
        <taxon>Dikarya</taxon>
        <taxon>Ascomycota</taxon>
        <taxon>Pezizomycotina</taxon>
        <taxon>Sordariomycetes</taxon>
        <taxon>Hypocreomycetidae</taxon>
        <taxon>Hypocreales</taxon>
        <taxon>Bionectriaceae</taxon>
        <taxon>Geosmithia</taxon>
    </lineage>
</organism>
<evidence type="ECO:0000256" key="12">
    <source>
        <dbReference type="ARBA" id="ARBA00023235"/>
    </source>
</evidence>
<feature type="region of interest" description="Disordered" evidence="16">
    <location>
        <begin position="193"/>
        <end position="356"/>
    </location>
</feature>
<keyword evidence="7 15" id="KW-0067">ATP-binding</keyword>
<keyword evidence="9 15" id="KW-0496">Mitochondrion</keyword>
<feature type="compositionally biased region" description="Basic and acidic residues" evidence="16">
    <location>
        <begin position="338"/>
        <end position="350"/>
    </location>
</feature>
<keyword evidence="5 15" id="KW-0378">Hydrolase</keyword>
<comment type="similarity">
    <text evidence="15">Belongs to the helicase family. PIF1 subfamily.</text>
</comment>
<dbReference type="PANTHER" id="PTHR47642">
    <property type="entry name" value="ATP-DEPENDENT DNA HELICASE"/>
    <property type="match status" value="1"/>
</dbReference>
<evidence type="ECO:0000256" key="9">
    <source>
        <dbReference type="ARBA" id="ARBA00023128"/>
    </source>
</evidence>
<dbReference type="InterPro" id="IPR048293">
    <property type="entry name" value="PIF1_RRM3_pfh1"/>
</dbReference>
<dbReference type="GO" id="GO:0016787">
    <property type="term" value="F:hydrolase activity"/>
    <property type="evidence" value="ECO:0007669"/>
    <property type="project" value="UniProtKB-KW"/>
</dbReference>
<dbReference type="Pfam" id="PF05970">
    <property type="entry name" value="PIF1"/>
    <property type="match status" value="1"/>
</dbReference>
<evidence type="ECO:0000256" key="6">
    <source>
        <dbReference type="ARBA" id="ARBA00022806"/>
    </source>
</evidence>
<comment type="cofactor">
    <cofactor evidence="1 15">
        <name>Mg(2+)</name>
        <dbReference type="ChEBI" id="CHEBI:18420"/>
    </cofactor>
</comment>
<dbReference type="PANTHER" id="PTHR47642:SF5">
    <property type="entry name" value="ATP-DEPENDENT DNA HELICASE"/>
    <property type="match status" value="1"/>
</dbReference>
<dbReference type="CDD" id="cd18037">
    <property type="entry name" value="DEXSc_Pif1_like"/>
    <property type="match status" value="1"/>
</dbReference>
<keyword evidence="10 15" id="KW-0233">DNA recombination</keyword>
<evidence type="ECO:0000256" key="3">
    <source>
        <dbReference type="ARBA" id="ARBA00022741"/>
    </source>
</evidence>
<keyword evidence="4 15" id="KW-0227">DNA damage</keyword>
<evidence type="ECO:0000256" key="1">
    <source>
        <dbReference type="ARBA" id="ARBA00001946"/>
    </source>
</evidence>
<comment type="subcellular location">
    <subcellularLocation>
        <location evidence="2">Nucleus</location>
        <location evidence="2">Nucleolus</location>
    </subcellularLocation>
    <subcellularLocation>
        <location evidence="15">Nucleus</location>
    </subcellularLocation>
    <subcellularLocation>
        <location evidence="15">Mitochondrion</location>
    </subcellularLocation>
</comment>
<dbReference type="EMBL" id="JAANYQ010000007">
    <property type="protein sequence ID" value="KAF4123143.1"/>
    <property type="molecule type" value="Genomic_DNA"/>
</dbReference>
<dbReference type="InterPro" id="IPR003593">
    <property type="entry name" value="AAA+_ATPase"/>
</dbReference>
<dbReference type="OrthoDB" id="432234at2759"/>
<feature type="domain" description="AAA+ ATPase" evidence="17">
    <location>
        <begin position="374"/>
        <end position="670"/>
    </location>
</feature>
<evidence type="ECO:0000313" key="19">
    <source>
        <dbReference type="Proteomes" id="UP000749293"/>
    </source>
</evidence>
<dbReference type="HAMAP" id="MF_03176">
    <property type="entry name" value="PIF1"/>
    <property type="match status" value="1"/>
</dbReference>
<feature type="binding site" evidence="15">
    <location>
        <begin position="382"/>
        <end position="389"/>
    </location>
    <ligand>
        <name>ATP</name>
        <dbReference type="ChEBI" id="CHEBI:30616"/>
    </ligand>
</feature>
<dbReference type="GO" id="GO:0006281">
    <property type="term" value="P:DNA repair"/>
    <property type="evidence" value="ECO:0007669"/>
    <property type="project" value="UniProtKB-UniRule"/>
</dbReference>
<keyword evidence="8 15" id="KW-0238">DNA-binding</keyword>
<feature type="compositionally biased region" description="Low complexity" evidence="16">
    <location>
        <begin position="99"/>
        <end position="108"/>
    </location>
</feature>
<sequence length="846" mass="92040">MTPGSISLPLGSSSTRRHSLPLLLLLQPTRAYAVQPTPRRRLYPHTAGPAAAAAAAAITTPSSSDVNMLGKAAKAYGANPPPSRPSADSDIRDQFSRPAAAAAAAASARTENEEQQRMLSQKWQRTASWQQQKGGNLASLYSHRDSFRDEQPIRDDSKSNVVDLTMPGADTIPKAQAQPEVFFLEDDFSDDADLDLDFEAPSALPPMPRKAEPAAKENIPPPPPLRSTQEVEWSSSPPSHLQPPKKEDAASAPSLSLKRRSSGEDEGMFKAPPPKKRTLPASFLDPPAGDGPQPPAAKPSVAKTPAHSARKDFLDPSASAIKEQRRLLKNQRQPQEAGGRESRDGSEKDPGPALNAAISLSPEQNMVRDLVVNQQKSVFFTGPAGTGKSVLMKAIIRDLKEKHARAPERVAVTASTGLAACNIGGITLHSFAGIGLGKEPPNILVKKIRRNPKAKNRWLKTEFLIIDEVSMVDGELFDKLSQVGRLIRNNGRPWGGIKLVITGDFFQLPPVPDAGANREVKFAFDATTWSTSVDYTFGLTQVFRQRDPRFAEMLNEMRLGRISTETEQAFRALSRPLKFDDGVEMAQLFPTRAQVEHSNVSRLRALPGEARRFAAADSGDPMVRDKLLQNMMAPPVIELKVGAQVMLIKNFDASLVNGSLGKVIAFSDEKSFEMSMGLGQDDAPDSAALAKARAKLQQFQSASAQGDNKYPVVQFIAVDGSSRTVLCQPEEWKVELPNGEVQAKRTQLPLILAWALSIHKAQGQTLERVAVDLGRVFEKGQAYVALSRAVSQQGLQVLHFNKSKVMAHPRVCEFYKQLPSVEEALASYRPKSSSIGDFITNRKGAA</sequence>
<evidence type="ECO:0000313" key="18">
    <source>
        <dbReference type="EMBL" id="KAF4123143.1"/>
    </source>
</evidence>
<evidence type="ECO:0000256" key="13">
    <source>
        <dbReference type="ARBA" id="ARBA00023242"/>
    </source>
</evidence>
<evidence type="ECO:0000256" key="16">
    <source>
        <dbReference type="SAM" id="MobiDB-lite"/>
    </source>
</evidence>
<dbReference type="GO" id="GO:0000723">
    <property type="term" value="P:telomere maintenance"/>
    <property type="evidence" value="ECO:0007669"/>
    <property type="project" value="InterPro"/>
</dbReference>
<comment type="subunit">
    <text evidence="15">Monomer.</text>
</comment>
<keyword evidence="3 15" id="KW-0547">Nucleotide-binding</keyword>
<dbReference type="GO" id="GO:0043139">
    <property type="term" value="F:5'-3' DNA helicase activity"/>
    <property type="evidence" value="ECO:0007669"/>
    <property type="project" value="UniProtKB-UniRule"/>
</dbReference>
<comment type="caution">
    <text evidence="18">The sequence shown here is derived from an EMBL/GenBank/DDBJ whole genome shotgun (WGS) entry which is preliminary data.</text>
</comment>
<dbReference type="InterPro" id="IPR010285">
    <property type="entry name" value="DNA_helicase_pif1-like_DEAD"/>
</dbReference>
<dbReference type="GO" id="GO:0006310">
    <property type="term" value="P:DNA recombination"/>
    <property type="evidence" value="ECO:0007669"/>
    <property type="project" value="UniProtKB-UniRule"/>
</dbReference>
<dbReference type="FunFam" id="3.40.50.300:FF:001226">
    <property type="entry name" value="ATP-dependent DNA helicase PIF1"/>
    <property type="match status" value="1"/>
</dbReference>
<evidence type="ECO:0000256" key="15">
    <source>
        <dbReference type="HAMAP-Rule" id="MF_03176"/>
    </source>
</evidence>
<dbReference type="Proteomes" id="UP000749293">
    <property type="component" value="Unassembled WGS sequence"/>
</dbReference>
<dbReference type="Gene3D" id="3.40.50.300">
    <property type="entry name" value="P-loop containing nucleotide triphosphate hydrolases"/>
    <property type="match status" value="1"/>
</dbReference>
<dbReference type="InterPro" id="IPR049163">
    <property type="entry name" value="Pif1-like_2B_dom"/>
</dbReference>
<dbReference type="GO" id="GO:0005524">
    <property type="term" value="F:ATP binding"/>
    <property type="evidence" value="ECO:0007669"/>
    <property type="project" value="UniProtKB-UniRule"/>
</dbReference>
<evidence type="ECO:0000256" key="14">
    <source>
        <dbReference type="ARBA" id="ARBA00048954"/>
    </source>
</evidence>
<evidence type="ECO:0000256" key="7">
    <source>
        <dbReference type="ARBA" id="ARBA00022840"/>
    </source>
</evidence>
<evidence type="ECO:0000256" key="2">
    <source>
        <dbReference type="ARBA" id="ARBA00004604"/>
    </source>
</evidence>
<comment type="catalytic activity">
    <reaction evidence="14 15">
        <text>ATP + H2O = ADP + phosphate + H(+)</text>
        <dbReference type="Rhea" id="RHEA:13065"/>
        <dbReference type="ChEBI" id="CHEBI:15377"/>
        <dbReference type="ChEBI" id="CHEBI:15378"/>
        <dbReference type="ChEBI" id="CHEBI:30616"/>
        <dbReference type="ChEBI" id="CHEBI:43474"/>
        <dbReference type="ChEBI" id="CHEBI:456216"/>
        <dbReference type="EC" id="5.6.2.3"/>
    </reaction>
</comment>
<proteinExistence type="inferred from homology"/>
<name>A0A9P4YU51_9HYPO</name>
<feature type="region of interest" description="Disordered" evidence="16">
    <location>
        <begin position="96"/>
        <end position="131"/>
    </location>
</feature>
<dbReference type="GO" id="GO:0005730">
    <property type="term" value="C:nucleolus"/>
    <property type="evidence" value="ECO:0007669"/>
    <property type="project" value="UniProtKB-SubCell"/>
</dbReference>
<dbReference type="SUPFAM" id="SSF52540">
    <property type="entry name" value="P-loop containing nucleoside triphosphate hydrolases"/>
    <property type="match status" value="2"/>
</dbReference>
<keyword evidence="12 15" id="KW-0413">Isomerase</keyword>
<dbReference type="InterPro" id="IPR051055">
    <property type="entry name" value="PIF1_helicase"/>
</dbReference>
<gene>
    <name evidence="15" type="primary">PIF1</name>
    <name evidence="18" type="ORF">GMORB2_6691</name>
</gene>
<dbReference type="CDD" id="cd18809">
    <property type="entry name" value="SF1_C_RecD"/>
    <property type="match status" value="1"/>
</dbReference>
<dbReference type="EC" id="5.6.2.3" evidence="15"/>
<dbReference type="AlphaFoldDB" id="A0A9P4YU51"/>
<keyword evidence="6 15" id="KW-0347">Helicase</keyword>
<evidence type="ECO:0000256" key="10">
    <source>
        <dbReference type="ARBA" id="ARBA00023172"/>
    </source>
</evidence>
<reference evidence="18" key="1">
    <citation type="submission" date="2020-03" db="EMBL/GenBank/DDBJ databases">
        <title>Site-based positive gene gene selection in Geosmithia morbida across the United States reveals a broad range of putative effectors and factors for local host and environmental adapation.</title>
        <authorList>
            <person name="Onufrak A."/>
            <person name="Murdoch R.W."/>
            <person name="Gazis R."/>
            <person name="Huff M."/>
            <person name="Staton M."/>
            <person name="Klingeman W."/>
            <person name="Hadziabdic D."/>
        </authorList>
    </citation>
    <scope>NUCLEOTIDE SEQUENCE</scope>
    <source>
        <strain evidence="18">1262</strain>
    </source>
</reference>
<keyword evidence="11 15" id="KW-0234">DNA repair</keyword>
<feature type="compositionally biased region" description="Polar residues" evidence="16">
    <location>
        <begin position="117"/>
        <end position="131"/>
    </location>
</feature>
<keyword evidence="19" id="KW-1185">Reference proteome</keyword>
<dbReference type="Pfam" id="PF21530">
    <property type="entry name" value="Pif1_2B_dom"/>
    <property type="match status" value="1"/>
</dbReference>
<feature type="DNA-binding region" evidence="15">
    <location>
        <begin position="781"/>
        <end position="800"/>
    </location>
</feature>
<keyword evidence="13 15" id="KW-0539">Nucleus</keyword>
<dbReference type="SMART" id="SM00382">
    <property type="entry name" value="AAA"/>
    <property type="match status" value="1"/>
</dbReference>